<dbReference type="GeneID" id="63768844"/>
<dbReference type="OrthoDB" id="10556911at2759"/>
<gene>
    <name evidence="2" type="ORF">ASPSYDRAFT_93032</name>
</gene>
<dbReference type="AlphaFoldDB" id="A0A1L9T6H4"/>
<accession>A0A1L9T6H4</accession>
<reference evidence="3" key="1">
    <citation type="journal article" date="2017" name="Genome Biol.">
        <title>Comparative genomics reveals high biological diversity and specific adaptations in the industrially and medically important fungal genus Aspergillus.</title>
        <authorList>
            <person name="de Vries R.P."/>
            <person name="Riley R."/>
            <person name="Wiebenga A."/>
            <person name="Aguilar-Osorio G."/>
            <person name="Amillis S."/>
            <person name="Uchima C.A."/>
            <person name="Anderluh G."/>
            <person name="Asadollahi M."/>
            <person name="Askin M."/>
            <person name="Barry K."/>
            <person name="Battaglia E."/>
            <person name="Bayram O."/>
            <person name="Benocci T."/>
            <person name="Braus-Stromeyer S.A."/>
            <person name="Caldana C."/>
            <person name="Canovas D."/>
            <person name="Cerqueira G.C."/>
            <person name="Chen F."/>
            <person name="Chen W."/>
            <person name="Choi C."/>
            <person name="Clum A."/>
            <person name="Dos Santos R.A."/>
            <person name="Damasio A.R."/>
            <person name="Diallinas G."/>
            <person name="Emri T."/>
            <person name="Fekete E."/>
            <person name="Flipphi M."/>
            <person name="Freyberg S."/>
            <person name="Gallo A."/>
            <person name="Gournas C."/>
            <person name="Habgood R."/>
            <person name="Hainaut M."/>
            <person name="Harispe M.L."/>
            <person name="Henrissat B."/>
            <person name="Hilden K.S."/>
            <person name="Hope R."/>
            <person name="Hossain A."/>
            <person name="Karabika E."/>
            <person name="Karaffa L."/>
            <person name="Karanyi Z."/>
            <person name="Krasevec N."/>
            <person name="Kuo A."/>
            <person name="Kusch H."/>
            <person name="LaButti K."/>
            <person name="Lagendijk E.L."/>
            <person name="Lapidus A."/>
            <person name="Levasseur A."/>
            <person name="Lindquist E."/>
            <person name="Lipzen A."/>
            <person name="Logrieco A.F."/>
            <person name="MacCabe A."/>
            <person name="Maekelae M.R."/>
            <person name="Malavazi I."/>
            <person name="Melin P."/>
            <person name="Meyer V."/>
            <person name="Mielnichuk N."/>
            <person name="Miskei M."/>
            <person name="Molnar A.P."/>
            <person name="Mule G."/>
            <person name="Ngan C.Y."/>
            <person name="Orejas M."/>
            <person name="Orosz E."/>
            <person name="Ouedraogo J.P."/>
            <person name="Overkamp K.M."/>
            <person name="Park H.-S."/>
            <person name="Perrone G."/>
            <person name="Piumi F."/>
            <person name="Punt P.J."/>
            <person name="Ram A.F."/>
            <person name="Ramon A."/>
            <person name="Rauscher S."/>
            <person name="Record E."/>
            <person name="Riano-Pachon D.M."/>
            <person name="Robert V."/>
            <person name="Roehrig J."/>
            <person name="Ruller R."/>
            <person name="Salamov A."/>
            <person name="Salih N.S."/>
            <person name="Samson R.A."/>
            <person name="Sandor E."/>
            <person name="Sanguinetti M."/>
            <person name="Schuetze T."/>
            <person name="Sepcic K."/>
            <person name="Shelest E."/>
            <person name="Sherlock G."/>
            <person name="Sophianopoulou V."/>
            <person name="Squina F.M."/>
            <person name="Sun H."/>
            <person name="Susca A."/>
            <person name="Todd R.B."/>
            <person name="Tsang A."/>
            <person name="Unkles S.E."/>
            <person name="van de Wiele N."/>
            <person name="van Rossen-Uffink D."/>
            <person name="Oliveira J.V."/>
            <person name="Vesth T.C."/>
            <person name="Visser J."/>
            <person name="Yu J.-H."/>
            <person name="Zhou M."/>
            <person name="Andersen M.R."/>
            <person name="Archer D.B."/>
            <person name="Baker S.E."/>
            <person name="Benoit I."/>
            <person name="Brakhage A.A."/>
            <person name="Braus G.H."/>
            <person name="Fischer R."/>
            <person name="Frisvad J.C."/>
            <person name="Goldman G.H."/>
            <person name="Houbraken J."/>
            <person name="Oakley B."/>
            <person name="Pocsi I."/>
            <person name="Scazzocchio C."/>
            <person name="Seiboth B."/>
            <person name="vanKuyk P.A."/>
            <person name="Wortman J."/>
            <person name="Dyer P.S."/>
            <person name="Grigoriev I.V."/>
        </authorList>
    </citation>
    <scope>NUCLEOTIDE SEQUENCE [LARGE SCALE GENOMIC DNA]</scope>
    <source>
        <strain evidence="3">CBS 593.65</strain>
    </source>
</reference>
<evidence type="ECO:0000256" key="1">
    <source>
        <dbReference type="SAM" id="MobiDB-lite"/>
    </source>
</evidence>
<dbReference type="Proteomes" id="UP000184356">
    <property type="component" value="Unassembled WGS sequence"/>
</dbReference>
<evidence type="ECO:0000313" key="2">
    <source>
        <dbReference type="EMBL" id="OJJ55008.1"/>
    </source>
</evidence>
<dbReference type="RefSeq" id="XP_040698814.1">
    <property type="nucleotide sequence ID" value="XM_040852771.1"/>
</dbReference>
<proteinExistence type="predicted"/>
<feature type="region of interest" description="Disordered" evidence="1">
    <location>
        <begin position="66"/>
        <end position="98"/>
    </location>
</feature>
<keyword evidence="3" id="KW-1185">Reference proteome</keyword>
<dbReference type="VEuPathDB" id="FungiDB:ASPSYDRAFT_93032"/>
<evidence type="ECO:0000313" key="3">
    <source>
        <dbReference type="Proteomes" id="UP000184356"/>
    </source>
</evidence>
<protein>
    <submittedName>
        <fullName evidence="2">Uncharacterized protein</fullName>
    </submittedName>
</protein>
<name>A0A1L9T6H4_9EURO</name>
<organism evidence="2 3">
    <name type="scientific">Aspergillus sydowii CBS 593.65</name>
    <dbReference type="NCBI Taxonomy" id="1036612"/>
    <lineage>
        <taxon>Eukaryota</taxon>
        <taxon>Fungi</taxon>
        <taxon>Dikarya</taxon>
        <taxon>Ascomycota</taxon>
        <taxon>Pezizomycotina</taxon>
        <taxon>Eurotiomycetes</taxon>
        <taxon>Eurotiomycetidae</taxon>
        <taxon>Eurotiales</taxon>
        <taxon>Aspergillaceae</taxon>
        <taxon>Aspergillus</taxon>
        <taxon>Aspergillus subgen. Nidulantes</taxon>
    </lineage>
</organism>
<sequence length="223" mass="23998">MDVDTYQDSMGTNQDPVVGVVYDPLLEKVRPWSPGVNETIQSSDGELANSEVPNPSVDMNQGPVPGHVSDHHHVDGTVGETGHSDYLPAAGHSPSHADCHSLDLLDGLDPNSLSPCDSARPTTVEKKPNIAGSMAKQIVRLSSENHWAGGWESLPPGDLPGPGAQSVYDTQYWAPVDCVDPQLTVLTRGTPLNMSVNNAGPLNFKACQCCRVMRDCDLDHYKY</sequence>
<dbReference type="EMBL" id="KV878593">
    <property type="protein sequence ID" value="OJJ55008.1"/>
    <property type="molecule type" value="Genomic_DNA"/>
</dbReference>